<feature type="compositionally biased region" description="Acidic residues" evidence="1">
    <location>
        <begin position="37"/>
        <end position="52"/>
    </location>
</feature>
<dbReference type="EMBL" id="JAIQCJ010002067">
    <property type="protein sequence ID" value="KAJ8784285.1"/>
    <property type="molecule type" value="Genomic_DNA"/>
</dbReference>
<name>A0AB34H076_ESCRO</name>
<sequence>MAAPEHSGSGRQLLASALSGVPSALCSVFLSVWEQKQEEEEKEEEEEEEEDVWSGLGGGAAAAATAGKGEAGETETWKPQSTRDPARQAPFQLHGQSVETADVPSVRHLLLPPVSSSEALAWAKPGGARGGGCPRSGVRGSGYRKPRGERLDRKEPPAPSWPGKRGGSRAERRPSPSLGCSAADAWGPRQDPLVARLFEPFSWASPGEQ</sequence>
<evidence type="ECO:0000313" key="2">
    <source>
        <dbReference type="EMBL" id="KAJ8784285.1"/>
    </source>
</evidence>
<proteinExistence type="predicted"/>
<keyword evidence="3" id="KW-1185">Reference proteome</keyword>
<dbReference type="AlphaFoldDB" id="A0AB34H076"/>
<organism evidence="2 3">
    <name type="scientific">Eschrichtius robustus</name>
    <name type="common">California gray whale</name>
    <name type="synonym">Eschrichtius gibbosus</name>
    <dbReference type="NCBI Taxonomy" id="9764"/>
    <lineage>
        <taxon>Eukaryota</taxon>
        <taxon>Metazoa</taxon>
        <taxon>Chordata</taxon>
        <taxon>Craniata</taxon>
        <taxon>Vertebrata</taxon>
        <taxon>Euteleostomi</taxon>
        <taxon>Mammalia</taxon>
        <taxon>Eutheria</taxon>
        <taxon>Laurasiatheria</taxon>
        <taxon>Artiodactyla</taxon>
        <taxon>Whippomorpha</taxon>
        <taxon>Cetacea</taxon>
        <taxon>Mysticeti</taxon>
        <taxon>Eschrichtiidae</taxon>
        <taxon>Eschrichtius</taxon>
    </lineage>
</organism>
<evidence type="ECO:0000313" key="3">
    <source>
        <dbReference type="Proteomes" id="UP001159641"/>
    </source>
</evidence>
<feature type="compositionally biased region" description="Basic and acidic residues" evidence="1">
    <location>
        <begin position="146"/>
        <end position="156"/>
    </location>
</feature>
<reference evidence="2 3" key="1">
    <citation type="submission" date="2022-11" db="EMBL/GenBank/DDBJ databases">
        <title>Whole genome sequence of Eschrichtius robustus ER-17-0199.</title>
        <authorList>
            <person name="Bruniche-Olsen A."/>
            <person name="Black A.N."/>
            <person name="Fields C.J."/>
            <person name="Walden K."/>
            <person name="Dewoody J.A."/>
        </authorList>
    </citation>
    <scope>NUCLEOTIDE SEQUENCE [LARGE SCALE GENOMIC DNA]</scope>
    <source>
        <strain evidence="2">ER-17-0199</strain>
        <tissue evidence="2">Blubber</tissue>
    </source>
</reference>
<dbReference type="Proteomes" id="UP001159641">
    <property type="component" value="Unassembled WGS sequence"/>
</dbReference>
<protein>
    <submittedName>
        <fullName evidence="2">Uncharacterized protein</fullName>
    </submittedName>
</protein>
<feature type="region of interest" description="Disordered" evidence="1">
    <location>
        <begin position="34"/>
        <end position="100"/>
    </location>
</feature>
<accession>A0AB34H076</accession>
<comment type="caution">
    <text evidence="2">The sequence shown here is derived from an EMBL/GenBank/DDBJ whole genome shotgun (WGS) entry which is preliminary data.</text>
</comment>
<gene>
    <name evidence="2" type="ORF">J1605_008436</name>
</gene>
<evidence type="ECO:0000256" key="1">
    <source>
        <dbReference type="SAM" id="MobiDB-lite"/>
    </source>
</evidence>
<feature type="region of interest" description="Disordered" evidence="1">
    <location>
        <begin position="122"/>
        <end position="187"/>
    </location>
</feature>